<reference evidence="3" key="1">
    <citation type="submission" date="2017-02" db="UniProtKB">
        <authorList>
            <consortium name="WormBaseParasite"/>
        </authorList>
    </citation>
    <scope>IDENTIFICATION</scope>
</reference>
<evidence type="ECO:0000313" key="3">
    <source>
        <dbReference type="WBParaSite" id="BPAG_0000662101-mRNA-1"/>
    </source>
</evidence>
<organism evidence="3">
    <name type="scientific">Brugia pahangi</name>
    <name type="common">Filarial nematode worm</name>
    <dbReference type="NCBI Taxonomy" id="6280"/>
    <lineage>
        <taxon>Eukaryota</taxon>
        <taxon>Metazoa</taxon>
        <taxon>Ecdysozoa</taxon>
        <taxon>Nematoda</taxon>
        <taxon>Chromadorea</taxon>
        <taxon>Rhabditida</taxon>
        <taxon>Spirurina</taxon>
        <taxon>Spiruromorpha</taxon>
        <taxon>Filarioidea</taxon>
        <taxon>Onchocercidae</taxon>
        <taxon>Brugia</taxon>
    </lineage>
</organism>
<name>A0A0N4TEI3_BRUPA</name>
<dbReference type="STRING" id="6280.A0A0N4TEI3"/>
<proteinExistence type="predicted"/>
<protein>
    <submittedName>
        <fullName evidence="3">SFM domain-containing protein</fullName>
    </submittedName>
</protein>
<evidence type="ECO:0000313" key="1">
    <source>
        <dbReference type="EMBL" id="VDN87770.1"/>
    </source>
</evidence>
<gene>
    <name evidence="1" type="ORF">BPAG_LOCUS6584</name>
</gene>
<sequence length="181" mass="21135">KYKNASDGENEIIYSSFESSRSSEFDQTEFESLTTRDERVDYLLTVRDKVRGLKLREVPDDSKAFSNLQIDRLLKRNRINEQLQLLKNEALKLRVFSADGEQGCSNSTIKLAAMEGLDRLHIITDDNEVQIIDDEKEAKKKDLIDSLAWPTFLEKNGEKKDIEDAKEMFFTHQVHRFFLKR</sequence>
<dbReference type="WBParaSite" id="BPAG_0000662101-mRNA-1">
    <property type="protein sequence ID" value="BPAG_0000662101-mRNA-1"/>
    <property type="gene ID" value="BPAG_0000662101"/>
</dbReference>
<dbReference type="EMBL" id="UZAD01006197">
    <property type="protein sequence ID" value="VDN87770.1"/>
    <property type="molecule type" value="Genomic_DNA"/>
</dbReference>
<reference evidence="1 2" key="2">
    <citation type="submission" date="2018-11" db="EMBL/GenBank/DDBJ databases">
        <authorList>
            <consortium name="Pathogen Informatics"/>
        </authorList>
    </citation>
    <scope>NUCLEOTIDE SEQUENCE [LARGE SCALE GENOMIC DNA]</scope>
</reference>
<dbReference type="AlphaFoldDB" id="A0A0N4TEI3"/>
<dbReference type="Proteomes" id="UP000278627">
    <property type="component" value="Unassembled WGS sequence"/>
</dbReference>
<keyword evidence="2" id="KW-1185">Reference proteome</keyword>
<accession>A0A0N4TEI3</accession>
<evidence type="ECO:0000313" key="2">
    <source>
        <dbReference type="Proteomes" id="UP000278627"/>
    </source>
</evidence>